<sequence length="173" mass="19555">MAQIDVSQWRPFVIGDYFTLTKGKRLTRADMIPGKYRFIGASGINNGVTAEVANDEFLHKPHCLTLSYNGSVGEAFYQDEPFVASDDVNVIRAKQATMTKEAYLFVAAVLKVIGQRYAFIDKWTIDRMETDEIVLPATQDGQPDWEYMTEFMADILLTAEDRLQQLSTLVADK</sequence>
<evidence type="ECO:0000313" key="2">
    <source>
        <dbReference type="Proteomes" id="UP000034245"/>
    </source>
</evidence>
<evidence type="ECO:0000313" key="1">
    <source>
        <dbReference type="EMBL" id="KKO79183.1"/>
    </source>
</evidence>
<reference evidence="1" key="1">
    <citation type="submission" date="2015-04" db="EMBL/GenBank/DDBJ databases">
        <title>Draft Genome Sequences of Three Species of Emerging Human-Pathogenic Corynebacteria.</title>
        <authorList>
            <person name="Pacheco L.G."/>
            <person name="Mattos-Guaraldi A.L."/>
            <person name="Santos C.S."/>
            <person name="Veras A.O."/>
            <person name="Guimaraes L.C."/>
            <person name="Abreu V."/>
            <person name="Pereira F.L."/>
            <person name="Soares S.C."/>
            <person name="Dorella F.A."/>
            <person name="Carvalho A.F."/>
            <person name="Leal C.G."/>
            <person name="Figueiredo H.C."/>
            <person name="Ramos J.N."/>
            <person name="Vieira V."/>
            <person name="Farfour E."/>
            <person name="Guiso N."/>
            <person name="Hirata R.Jr."/>
            <person name="Ramos R.T."/>
            <person name="Azevedo V."/>
            <person name="Silva A."/>
        </authorList>
    </citation>
    <scope>NUCLEOTIDE SEQUENCE</scope>
    <source>
        <strain evidence="1">1941</strain>
    </source>
</reference>
<gene>
    <name evidence="1" type="ORF">WU87_07965</name>
</gene>
<name>A0ACC4UAH0_9CORY</name>
<dbReference type="EMBL" id="LAYQ01000016">
    <property type="protein sequence ID" value="KKO79183.1"/>
    <property type="molecule type" value="Genomic_DNA"/>
</dbReference>
<accession>A0ACC4UAH0</accession>
<organism evidence="1 2">
    <name type="scientific">Corynebacterium minutissimum</name>
    <dbReference type="NCBI Taxonomy" id="38301"/>
    <lineage>
        <taxon>Bacteria</taxon>
        <taxon>Bacillati</taxon>
        <taxon>Actinomycetota</taxon>
        <taxon>Actinomycetes</taxon>
        <taxon>Mycobacteriales</taxon>
        <taxon>Corynebacteriaceae</taxon>
        <taxon>Corynebacterium</taxon>
    </lineage>
</organism>
<protein>
    <submittedName>
        <fullName evidence="1">Uncharacterized protein</fullName>
    </submittedName>
</protein>
<proteinExistence type="predicted"/>
<comment type="caution">
    <text evidence="1">The sequence shown here is derived from an EMBL/GenBank/DDBJ whole genome shotgun (WGS) entry which is preliminary data.</text>
</comment>
<keyword evidence="2" id="KW-1185">Reference proteome</keyword>
<dbReference type="Proteomes" id="UP000034245">
    <property type="component" value="Unassembled WGS sequence"/>
</dbReference>